<dbReference type="Proteomes" id="UP001194746">
    <property type="component" value="Unassembled WGS sequence"/>
</dbReference>
<evidence type="ECO:0000256" key="10">
    <source>
        <dbReference type="ARBA" id="ARBA00029983"/>
    </source>
</evidence>
<sequence length="524" mass="60055">MGRSSYPPPLDSPSRQLVLDLARDLEQLRVHNIELKKVKAYERRSFYENLDRIDSELEAEHNAALDQVAARHDRVLEEAEETLRSHQQAVEEETRRKEEEARREAERIAREKAEQLRRAREEAARLEAERKAAEEAKKKAAEAAERQRQAEQQEQEKKERQRLEKEAQDRLNKQVKASLEAKQRKAEADQKAQAERQKNLGAGRLSEDEVKVQTRYVEIHQHLKKFRQWLKDESKTNTIVKQNMGDLRRTIKKCVGQLREGKGTNKHQVQEIRTTLEKACAIPEPVVDIRSFLAFPPEEIANSDQSKVPALLIYALNIFSKALISALITEASLNHGHAEPVGIVAAQIFSLDSFIYKGFPMVDILWAKYRVVCPALWGFYGSEKTESGRRALAWWRESPDGPYISEQTHADRMTALGAGFASLTLRNFGKTPRKNPFPNYIFWTAMHKILTIPANEIQETHVILLSAMLKSSAERIVGFFGHIGLALMRKAIVDLPNALPHQSMGVNQLKLLKEMYKREKNIVI</sequence>
<evidence type="ECO:0000256" key="11">
    <source>
        <dbReference type="SAM" id="MobiDB-lite"/>
    </source>
</evidence>
<evidence type="ECO:0000256" key="3">
    <source>
        <dbReference type="ARBA" id="ARBA00022448"/>
    </source>
</evidence>
<keyword evidence="13" id="KW-1185">Reference proteome</keyword>
<name>A0AAD4CNV3_ASPNN</name>
<dbReference type="GO" id="GO:0015031">
    <property type="term" value="P:protein transport"/>
    <property type="evidence" value="ECO:0007669"/>
    <property type="project" value="UniProtKB-KW"/>
</dbReference>
<dbReference type="PANTHER" id="PTHR12960:SF0">
    <property type="entry name" value="MRNA EXPORT FACTOR GLE1"/>
    <property type="match status" value="1"/>
</dbReference>
<feature type="region of interest" description="Disordered" evidence="11">
    <location>
        <begin position="82"/>
        <end position="102"/>
    </location>
</feature>
<feature type="compositionally biased region" description="Basic and acidic residues" evidence="11">
    <location>
        <begin position="127"/>
        <end position="172"/>
    </location>
</feature>
<dbReference type="GO" id="GO:0031369">
    <property type="term" value="F:translation initiation factor binding"/>
    <property type="evidence" value="ECO:0007669"/>
    <property type="project" value="TreeGrafter"/>
</dbReference>
<dbReference type="AlphaFoldDB" id="A0AAD4CNV3"/>
<dbReference type="GO" id="GO:0005543">
    <property type="term" value="F:phospholipid binding"/>
    <property type="evidence" value="ECO:0007669"/>
    <property type="project" value="TreeGrafter"/>
</dbReference>
<evidence type="ECO:0000256" key="5">
    <source>
        <dbReference type="ARBA" id="ARBA00022927"/>
    </source>
</evidence>
<evidence type="ECO:0000313" key="12">
    <source>
        <dbReference type="EMBL" id="KAF9889762.1"/>
    </source>
</evidence>
<comment type="subcellular location">
    <subcellularLocation>
        <location evidence="1">Nucleus</location>
        <location evidence="1">Nuclear pore complex</location>
    </subcellularLocation>
</comment>
<dbReference type="EMBL" id="VCAU01000033">
    <property type="protein sequence ID" value="KAF9889762.1"/>
    <property type="molecule type" value="Genomic_DNA"/>
</dbReference>
<dbReference type="GO" id="GO:0044614">
    <property type="term" value="C:nuclear pore cytoplasmic filaments"/>
    <property type="evidence" value="ECO:0007669"/>
    <property type="project" value="TreeGrafter"/>
</dbReference>
<dbReference type="PANTHER" id="PTHR12960">
    <property type="entry name" value="GLE-1-RELATED"/>
    <property type="match status" value="1"/>
</dbReference>
<keyword evidence="7" id="KW-0906">Nuclear pore complex</keyword>
<dbReference type="Gene3D" id="1.25.40.510">
    <property type="entry name" value="GLE1-like"/>
    <property type="match status" value="1"/>
</dbReference>
<evidence type="ECO:0000256" key="7">
    <source>
        <dbReference type="ARBA" id="ARBA00023132"/>
    </source>
</evidence>
<feature type="compositionally biased region" description="Basic and acidic residues" evidence="11">
    <location>
        <begin position="179"/>
        <end position="198"/>
    </location>
</feature>
<gene>
    <name evidence="12" type="ORF">FE257_007068</name>
</gene>
<keyword evidence="3" id="KW-0813">Transport</keyword>
<dbReference type="GO" id="GO:0005737">
    <property type="term" value="C:cytoplasm"/>
    <property type="evidence" value="ECO:0007669"/>
    <property type="project" value="TreeGrafter"/>
</dbReference>
<comment type="similarity">
    <text evidence="2">Belongs to the GLE1 family.</text>
</comment>
<dbReference type="Pfam" id="PF07817">
    <property type="entry name" value="GLE1"/>
    <property type="match status" value="1"/>
</dbReference>
<accession>A0AAD4CNV3</accession>
<evidence type="ECO:0000256" key="1">
    <source>
        <dbReference type="ARBA" id="ARBA00004567"/>
    </source>
</evidence>
<evidence type="ECO:0000256" key="8">
    <source>
        <dbReference type="ARBA" id="ARBA00023242"/>
    </source>
</evidence>
<proteinExistence type="inferred from homology"/>
<protein>
    <recommendedName>
        <fullName evidence="9">mRNA export factor GLE1</fullName>
    </recommendedName>
    <alternativeName>
        <fullName evidence="10">Nucleoporin GLE1</fullName>
    </alternativeName>
</protein>
<keyword evidence="6" id="KW-0811">Translocation</keyword>
<dbReference type="GO" id="GO:0000822">
    <property type="term" value="F:inositol hexakisphosphate binding"/>
    <property type="evidence" value="ECO:0007669"/>
    <property type="project" value="TreeGrafter"/>
</dbReference>
<keyword evidence="8" id="KW-0539">Nucleus</keyword>
<keyword evidence="5" id="KW-0653">Protein transport</keyword>
<comment type="caution">
    <text evidence="12">The sequence shown here is derived from an EMBL/GenBank/DDBJ whole genome shotgun (WGS) entry which is preliminary data.</text>
</comment>
<reference evidence="12" key="1">
    <citation type="journal article" date="2019" name="Beilstein J. Org. Chem.">
        <title>Nanangenines: drimane sesquiterpenoids as the dominant metabolite cohort of a novel Australian fungus, Aspergillus nanangensis.</title>
        <authorList>
            <person name="Lacey H.J."/>
            <person name="Gilchrist C.L.M."/>
            <person name="Crombie A."/>
            <person name="Kalaitzis J.A."/>
            <person name="Vuong D."/>
            <person name="Rutledge P.J."/>
            <person name="Turner P."/>
            <person name="Pitt J.I."/>
            <person name="Lacey E."/>
            <person name="Chooi Y.H."/>
            <person name="Piggott A.M."/>
        </authorList>
    </citation>
    <scope>NUCLEOTIDE SEQUENCE</scope>
    <source>
        <strain evidence="12">MST-FP2251</strain>
    </source>
</reference>
<organism evidence="12 13">
    <name type="scientific">Aspergillus nanangensis</name>
    <dbReference type="NCBI Taxonomy" id="2582783"/>
    <lineage>
        <taxon>Eukaryota</taxon>
        <taxon>Fungi</taxon>
        <taxon>Dikarya</taxon>
        <taxon>Ascomycota</taxon>
        <taxon>Pezizomycotina</taxon>
        <taxon>Eurotiomycetes</taxon>
        <taxon>Eurotiomycetidae</taxon>
        <taxon>Eurotiales</taxon>
        <taxon>Aspergillaceae</taxon>
        <taxon>Aspergillus</taxon>
        <taxon>Aspergillus subgen. Circumdati</taxon>
    </lineage>
</organism>
<dbReference type="FunFam" id="1.25.40.510:FF:000004">
    <property type="entry name" value="Putative RNA export mediator Gle1"/>
    <property type="match status" value="1"/>
</dbReference>
<feature type="compositionally biased region" description="Basic and acidic residues" evidence="11">
    <location>
        <begin position="92"/>
        <end position="102"/>
    </location>
</feature>
<feature type="region of interest" description="Disordered" evidence="11">
    <location>
        <begin position="127"/>
        <end position="201"/>
    </location>
</feature>
<evidence type="ECO:0000256" key="4">
    <source>
        <dbReference type="ARBA" id="ARBA00022816"/>
    </source>
</evidence>
<evidence type="ECO:0000313" key="13">
    <source>
        <dbReference type="Proteomes" id="UP001194746"/>
    </source>
</evidence>
<evidence type="ECO:0000256" key="2">
    <source>
        <dbReference type="ARBA" id="ARBA00011056"/>
    </source>
</evidence>
<evidence type="ECO:0000256" key="9">
    <source>
        <dbReference type="ARBA" id="ARBA00026227"/>
    </source>
</evidence>
<evidence type="ECO:0000256" key="6">
    <source>
        <dbReference type="ARBA" id="ARBA00023010"/>
    </source>
</evidence>
<dbReference type="InterPro" id="IPR038506">
    <property type="entry name" value="GLE1-like_sf"/>
</dbReference>
<reference evidence="12" key="2">
    <citation type="submission" date="2020-02" db="EMBL/GenBank/DDBJ databases">
        <authorList>
            <person name="Gilchrist C.L.M."/>
            <person name="Chooi Y.-H."/>
        </authorList>
    </citation>
    <scope>NUCLEOTIDE SEQUENCE</scope>
    <source>
        <strain evidence="12">MST-FP2251</strain>
    </source>
</reference>
<dbReference type="GO" id="GO:0016973">
    <property type="term" value="P:poly(A)+ mRNA export from nucleus"/>
    <property type="evidence" value="ECO:0007669"/>
    <property type="project" value="InterPro"/>
</dbReference>
<keyword evidence="4" id="KW-0509">mRNA transport</keyword>
<dbReference type="InterPro" id="IPR012476">
    <property type="entry name" value="GLE1"/>
</dbReference>